<dbReference type="EMBL" id="JAHLQF010000002">
    <property type="protein sequence ID" value="MBU5484312.1"/>
    <property type="molecule type" value="Genomic_DNA"/>
</dbReference>
<accession>A0ABS6EHT5</accession>
<dbReference type="Proteomes" id="UP000726170">
    <property type="component" value="Unassembled WGS sequence"/>
</dbReference>
<evidence type="ECO:0000313" key="1">
    <source>
        <dbReference type="EMBL" id="MBU5484312.1"/>
    </source>
</evidence>
<reference evidence="1 2" key="1">
    <citation type="submission" date="2021-06" db="EMBL/GenBank/DDBJ databases">
        <authorList>
            <person name="Sun Q."/>
            <person name="Li D."/>
        </authorList>
    </citation>
    <scope>NUCLEOTIDE SEQUENCE [LARGE SCALE GENOMIC DNA]</scope>
    <source>
        <strain evidence="1 2">MSJ-11</strain>
    </source>
</reference>
<gene>
    <name evidence="1" type="ORF">KQI86_08225</name>
</gene>
<comment type="caution">
    <text evidence="1">The sequence shown here is derived from an EMBL/GenBank/DDBJ whole genome shotgun (WGS) entry which is preliminary data.</text>
</comment>
<proteinExistence type="predicted"/>
<organism evidence="1 2">
    <name type="scientific">Clostridium mobile</name>
    <dbReference type="NCBI Taxonomy" id="2841512"/>
    <lineage>
        <taxon>Bacteria</taxon>
        <taxon>Bacillati</taxon>
        <taxon>Bacillota</taxon>
        <taxon>Clostridia</taxon>
        <taxon>Eubacteriales</taxon>
        <taxon>Clostridiaceae</taxon>
        <taxon>Clostridium</taxon>
    </lineage>
</organism>
<evidence type="ECO:0000313" key="2">
    <source>
        <dbReference type="Proteomes" id="UP000726170"/>
    </source>
</evidence>
<dbReference type="RefSeq" id="WP_216438793.1">
    <property type="nucleotide sequence ID" value="NZ_JAHLQF010000002.1"/>
</dbReference>
<protein>
    <recommendedName>
        <fullName evidence="3">DUF2262 domain-containing protein</fullName>
    </recommendedName>
</protein>
<sequence>MDKEKIKNKIEELLDNYELSKDIAIRMDTKNIKINYEDWFHNYPIGIIISELDFDSEYIKNNIQECFIKAILLDFACSEEWSLDFFEISETERKKLMDSQFYKSLFTYKEKRMKLLKYDRFSKEFIWFTTFNGMSKEKQDYFLDIFKDAVIIEIGGCYAGDYECYIIAEKKVFVVNYGIWD</sequence>
<name>A0ABS6EHT5_9CLOT</name>
<evidence type="ECO:0008006" key="3">
    <source>
        <dbReference type="Google" id="ProtNLM"/>
    </source>
</evidence>
<keyword evidence="2" id="KW-1185">Reference proteome</keyword>